<dbReference type="Pfam" id="PF00293">
    <property type="entry name" value="NUDIX"/>
    <property type="match status" value="1"/>
</dbReference>
<dbReference type="EMBL" id="LBVO01000005">
    <property type="protein sequence ID" value="KKQ90486.1"/>
    <property type="molecule type" value="Genomic_DNA"/>
</dbReference>
<proteinExistence type="predicted"/>
<sequence length="103" mass="11672">MSVEIKERRYVNIFFLDGPPREAKNIMLLRRASDEADYPDIYSGVGGRVEEDDEDVLEAGLRELQEEVPSYFGVTESGLIWIGTVIINPDKAPSINLNSSKYY</sequence>
<reference evidence="2 3" key="1">
    <citation type="journal article" date="2015" name="Nature">
        <title>rRNA introns, odd ribosomes, and small enigmatic genomes across a large radiation of phyla.</title>
        <authorList>
            <person name="Brown C.T."/>
            <person name="Hug L.A."/>
            <person name="Thomas B.C."/>
            <person name="Sharon I."/>
            <person name="Castelle C.J."/>
            <person name="Singh A."/>
            <person name="Wilkins M.J."/>
            <person name="Williams K.H."/>
            <person name="Banfield J.F."/>
        </authorList>
    </citation>
    <scope>NUCLEOTIDE SEQUENCE [LARGE SCALE GENOMIC DNA]</scope>
</reference>
<evidence type="ECO:0000313" key="2">
    <source>
        <dbReference type="EMBL" id="KKQ90486.1"/>
    </source>
</evidence>
<protein>
    <recommendedName>
        <fullName evidence="1">Nudix hydrolase domain-containing protein</fullName>
    </recommendedName>
</protein>
<dbReference type="InterPro" id="IPR015797">
    <property type="entry name" value="NUDIX_hydrolase-like_dom_sf"/>
</dbReference>
<evidence type="ECO:0000313" key="3">
    <source>
        <dbReference type="Proteomes" id="UP000033934"/>
    </source>
</evidence>
<dbReference type="Proteomes" id="UP000033934">
    <property type="component" value="Unassembled WGS sequence"/>
</dbReference>
<feature type="domain" description="Nudix hydrolase" evidence="1">
    <location>
        <begin position="8"/>
        <end position="68"/>
    </location>
</feature>
<gene>
    <name evidence="2" type="ORF">UT11_C0005G0027</name>
</gene>
<dbReference type="InterPro" id="IPR000086">
    <property type="entry name" value="NUDIX_hydrolase_dom"/>
</dbReference>
<accession>A0A0G0PMF1</accession>
<dbReference type="Gene3D" id="3.90.79.10">
    <property type="entry name" value="Nucleoside Triphosphate Pyrophosphohydrolase"/>
    <property type="match status" value="1"/>
</dbReference>
<comment type="caution">
    <text evidence="2">The sequence shown here is derived from an EMBL/GenBank/DDBJ whole genome shotgun (WGS) entry which is preliminary data.</text>
</comment>
<evidence type="ECO:0000259" key="1">
    <source>
        <dbReference type="Pfam" id="PF00293"/>
    </source>
</evidence>
<dbReference type="AlphaFoldDB" id="A0A0G0PMF1"/>
<name>A0A0G0PMF1_9BACT</name>
<organism evidence="2 3">
    <name type="scientific">Berkelbacteria bacterium GW2011_GWA2_38_9</name>
    <dbReference type="NCBI Taxonomy" id="1618334"/>
    <lineage>
        <taxon>Bacteria</taxon>
        <taxon>Candidatus Berkelbacteria</taxon>
    </lineage>
</organism>
<dbReference type="SUPFAM" id="SSF55811">
    <property type="entry name" value="Nudix"/>
    <property type="match status" value="1"/>
</dbReference>